<dbReference type="AlphaFoldDB" id="A0A4C1V2H7"/>
<evidence type="ECO:0000313" key="2">
    <source>
        <dbReference type="EMBL" id="GBP32455.1"/>
    </source>
</evidence>
<keyword evidence="1" id="KW-0472">Membrane</keyword>
<evidence type="ECO:0000256" key="1">
    <source>
        <dbReference type="SAM" id="Phobius"/>
    </source>
</evidence>
<keyword evidence="1" id="KW-1133">Transmembrane helix</keyword>
<keyword evidence="3" id="KW-1185">Reference proteome</keyword>
<evidence type="ECO:0000313" key="3">
    <source>
        <dbReference type="Proteomes" id="UP000299102"/>
    </source>
</evidence>
<proteinExistence type="predicted"/>
<dbReference type="EMBL" id="BGZK01000260">
    <property type="protein sequence ID" value="GBP32455.1"/>
    <property type="molecule type" value="Genomic_DNA"/>
</dbReference>
<gene>
    <name evidence="2" type="ORF">EVAR_24619_1</name>
</gene>
<keyword evidence="1" id="KW-0812">Transmembrane</keyword>
<sequence>MVVTKVAFVGHGYLVTLKGMVGENVVWWSSMHGNRKVPNITMIRKNTTDKLLQQCNEMANAKLLMQDTTGFINKTIELLMEYEKQYTESQKREWGFVNAMFYAGTIYTTIGTYFVV</sequence>
<organism evidence="2 3">
    <name type="scientific">Eumeta variegata</name>
    <name type="common">Bagworm moth</name>
    <name type="synonym">Eumeta japonica</name>
    <dbReference type="NCBI Taxonomy" id="151549"/>
    <lineage>
        <taxon>Eukaryota</taxon>
        <taxon>Metazoa</taxon>
        <taxon>Ecdysozoa</taxon>
        <taxon>Arthropoda</taxon>
        <taxon>Hexapoda</taxon>
        <taxon>Insecta</taxon>
        <taxon>Pterygota</taxon>
        <taxon>Neoptera</taxon>
        <taxon>Endopterygota</taxon>
        <taxon>Lepidoptera</taxon>
        <taxon>Glossata</taxon>
        <taxon>Ditrysia</taxon>
        <taxon>Tineoidea</taxon>
        <taxon>Psychidae</taxon>
        <taxon>Oiketicinae</taxon>
        <taxon>Eumeta</taxon>
    </lineage>
</organism>
<dbReference type="Proteomes" id="UP000299102">
    <property type="component" value="Unassembled WGS sequence"/>
</dbReference>
<accession>A0A4C1V2H7</accession>
<feature type="transmembrane region" description="Helical" evidence="1">
    <location>
        <begin position="94"/>
        <end position="115"/>
    </location>
</feature>
<reference evidence="2 3" key="1">
    <citation type="journal article" date="2019" name="Commun. Biol.">
        <title>The bagworm genome reveals a unique fibroin gene that provides high tensile strength.</title>
        <authorList>
            <person name="Kono N."/>
            <person name="Nakamura H."/>
            <person name="Ohtoshi R."/>
            <person name="Tomita M."/>
            <person name="Numata K."/>
            <person name="Arakawa K."/>
        </authorList>
    </citation>
    <scope>NUCLEOTIDE SEQUENCE [LARGE SCALE GENOMIC DNA]</scope>
</reference>
<comment type="caution">
    <text evidence="2">The sequence shown here is derived from an EMBL/GenBank/DDBJ whole genome shotgun (WGS) entry which is preliminary data.</text>
</comment>
<name>A0A4C1V2H7_EUMVA</name>
<dbReference type="Gene3D" id="1.10.287.70">
    <property type="match status" value="1"/>
</dbReference>
<protein>
    <submittedName>
        <fullName evidence="2">Uncharacterized protein</fullName>
    </submittedName>
</protein>